<dbReference type="Pfam" id="PF00106">
    <property type="entry name" value="adh_short"/>
    <property type="match status" value="1"/>
</dbReference>
<dbReference type="FunFam" id="3.40.50.720:FF:000084">
    <property type="entry name" value="Short-chain dehydrogenase reductase"/>
    <property type="match status" value="1"/>
</dbReference>
<dbReference type="PRINTS" id="PR00080">
    <property type="entry name" value="SDRFAMILY"/>
</dbReference>
<comment type="similarity">
    <text evidence="2">Belongs to the short-chain dehydrogenases/reductases (SDR) family.</text>
</comment>
<dbReference type="PRINTS" id="PR00081">
    <property type="entry name" value="GDHRDH"/>
</dbReference>
<evidence type="ECO:0000256" key="1">
    <source>
        <dbReference type="ARBA" id="ARBA00023002"/>
    </source>
</evidence>
<dbReference type="EMBL" id="JBHSWV010000630">
    <property type="protein sequence ID" value="MFC6768840.1"/>
    <property type="molecule type" value="Genomic_DNA"/>
</dbReference>
<dbReference type="Proteomes" id="UP001596383">
    <property type="component" value="Unassembled WGS sequence"/>
</dbReference>
<dbReference type="RefSeq" id="WP_273741572.1">
    <property type="nucleotide sequence ID" value="NZ_JAQIVI010000630.1"/>
</dbReference>
<dbReference type="PROSITE" id="PS00061">
    <property type="entry name" value="ADH_SHORT"/>
    <property type="match status" value="1"/>
</dbReference>
<keyword evidence="4" id="KW-1185">Reference proteome</keyword>
<dbReference type="PANTHER" id="PTHR44229">
    <property type="entry name" value="15-HYDROXYPROSTAGLANDIN DEHYDROGENASE [NAD(+)]"/>
    <property type="match status" value="1"/>
</dbReference>
<comment type="caution">
    <text evidence="3">The sequence shown here is derived from an EMBL/GenBank/DDBJ whole genome shotgun (WGS) entry which is preliminary data.</text>
</comment>
<dbReference type="InterPro" id="IPR002347">
    <property type="entry name" value="SDR_fam"/>
</dbReference>
<keyword evidence="1" id="KW-0560">Oxidoreductase</keyword>
<name>A0ABD5SUK1_9EURY</name>
<dbReference type="InterPro" id="IPR020904">
    <property type="entry name" value="Sc_DH/Rdtase_CS"/>
</dbReference>
<dbReference type="GO" id="GO:0016491">
    <property type="term" value="F:oxidoreductase activity"/>
    <property type="evidence" value="ECO:0007669"/>
    <property type="project" value="UniProtKB-KW"/>
</dbReference>
<dbReference type="InterPro" id="IPR036291">
    <property type="entry name" value="NAD(P)-bd_dom_sf"/>
</dbReference>
<gene>
    <name evidence="3" type="ORF">ACFQE6_28660</name>
</gene>
<sequence>MDIIDKVAVVSGGGSGIGRATVLALVERGASVVVADVDEAAGQRTVDLVAGRKGTAVFARCDVTEIDDLSRTFAFAIERFGQLDVAFNNAGVGGEDLFADDPGDWKRVIDIDLTAVIDATRIAVREMERTGRGGVVINTASLIGLGPMADAPVYAAAKAGVVNFSRSLAYLKEESCIRVNAICPELVDTPMAHGLGEERLEDLRAADEILPPEEIAAGVVELIEDDSRAGAVMRITIRDGRGYVPT</sequence>
<evidence type="ECO:0000313" key="3">
    <source>
        <dbReference type="EMBL" id="MFC6768840.1"/>
    </source>
</evidence>
<dbReference type="PANTHER" id="PTHR44229:SF4">
    <property type="entry name" value="15-HYDROXYPROSTAGLANDIN DEHYDROGENASE [NAD(+)]"/>
    <property type="match status" value="1"/>
</dbReference>
<proteinExistence type="inferred from homology"/>
<evidence type="ECO:0000256" key="2">
    <source>
        <dbReference type="RuleBase" id="RU000363"/>
    </source>
</evidence>
<accession>A0ABD5SUK1</accession>
<dbReference type="AlphaFoldDB" id="A0ABD5SUK1"/>
<reference evidence="3 4" key="1">
    <citation type="journal article" date="2019" name="Int. J. Syst. Evol. Microbiol.">
        <title>The Global Catalogue of Microorganisms (GCM) 10K type strain sequencing project: providing services to taxonomists for standard genome sequencing and annotation.</title>
        <authorList>
            <consortium name="The Broad Institute Genomics Platform"/>
            <consortium name="The Broad Institute Genome Sequencing Center for Infectious Disease"/>
            <person name="Wu L."/>
            <person name="Ma J."/>
        </authorList>
    </citation>
    <scope>NUCLEOTIDE SEQUENCE [LARGE SCALE GENOMIC DNA]</scope>
    <source>
        <strain evidence="3 4">LMG 29247</strain>
    </source>
</reference>
<evidence type="ECO:0000313" key="4">
    <source>
        <dbReference type="Proteomes" id="UP001596383"/>
    </source>
</evidence>
<organism evidence="3 4">
    <name type="scientific">Natrinema soli</name>
    <dbReference type="NCBI Taxonomy" id="1930624"/>
    <lineage>
        <taxon>Archaea</taxon>
        <taxon>Methanobacteriati</taxon>
        <taxon>Methanobacteriota</taxon>
        <taxon>Stenosarchaea group</taxon>
        <taxon>Halobacteria</taxon>
        <taxon>Halobacteriales</taxon>
        <taxon>Natrialbaceae</taxon>
        <taxon>Natrinema</taxon>
    </lineage>
</organism>
<protein>
    <submittedName>
        <fullName evidence="3">SDR family NAD(P)-dependent oxidoreductase</fullName>
    </submittedName>
</protein>
<dbReference type="SUPFAM" id="SSF51735">
    <property type="entry name" value="NAD(P)-binding Rossmann-fold domains"/>
    <property type="match status" value="1"/>
</dbReference>
<dbReference type="Gene3D" id="3.40.50.720">
    <property type="entry name" value="NAD(P)-binding Rossmann-like Domain"/>
    <property type="match status" value="1"/>
</dbReference>